<dbReference type="AlphaFoldDB" id="A0A7N2MUZ8"/>
<accession>A0A7N2MUZ8</accession>
<keyword evidence="2" id="KW-1185">Reference proteome</keyword>
<dbReference type="Gramene" id="QL10p049214:mrna">
    <property type="protein sequence ID" value="QL10p049214:mrna:CDS:1"/>
    <property type="gene ID" value="QL10p049214"/>
</dbReference>
<dbReference type="InParanoid" id="A0A7N2MUZ8"/>
<reference evidence="1 2" key="1">
    <citation type="journal article" date="2016" name="G3 (Bethesda)">
        <title>First Draft Assembly and Annotation of the Genome of a California Endemic Oak Quercus lobata Nee (Fagaceae).</title>
        <authorList>
            <person name="Sork V.L."/>
            <person name="Fitz-Gibbon S.T."/>
            <person name="Puiu D."/>
            <person name="Crepeau M."/>
            <person name="Gugger P.F."/>
            <person name="Sherman R."/>
            <person name="Stevens K."/>
            <person name="Langley C.H."/>
            <person name="Pellegrini M."/>
            <person name="Salzberg S.L."/>
        </authorList>
    </citation>
    <scope>NUCLEOTIDE SEQUENCE [LARGE SCALE GENOMIC DNA]</scope>
    <source>
        <strain evidence="1 2">cv. SW786</strain>
    </source>
</reference>
<protein>
    <submittedName>
        <fullName evidence="1">Uncharacterized protein</fullName>
    </submittedName>
</protein>
<sequence>MALETEGDGFYSPLEAPVPAPAMVMESDTDESSPKLPHATPFSYSAEHLGKRKNWSTLELRSTPYQYLHLGLNLNISVLVSISATRSQYKTPSPSSWSRFQSL</sequence>
<reference evidence="1" key="2">
    <citation type="submission" date="2021-01" db="UniProtKB">
        <authorList>
            <consortium name="EnsemblPlants"/>
        </authorList>
    </citation>
    <scope>IDENTIFICATION</scope>
</reference>
<organism evidence="1 2">
    <name type="scientific">Quercus lobata</name>
    <name type="common">Valley oak</name>
    <dbReference type="NCBI Taxonomy" id="97700"/>
    <lineage>
        <taxon>Eukaryota</taxon>
        <taxon>Viridiplantae</taxon>
        <taxon>Streptophyta</taxon>
        <taxon>Embryophyta</taxon>
        <taxon>Tracheophyta</taxon>
        <taxon>Spermatophyta</taxon>
        <taxon>Magnoliopsida</taxon>
        <taxon>eudicotyledons</taxon>
        <taxon>Gunneridae</taxon>
        <taxon>Pentapetalae</taxon>
        <taxon>rosids</taxon>
        <taxon>fabids</taxon>
        <taxon>Fagales</taxon>
        <taxon>Fagaceae</taxon>
        <taxon>Quercus</taxon>
    </lineage>
</organism>
<evidence type="ECO:0000313" key="2">
    <source>
        <dbReference type="Proteomes" id="UP000594261"/>
    </source>
</evidence>
<proteinExistence type="predicted"/>
<evidence type="ECO:0000313" key="1">
    <source>
        <dbReference type="EnsemblPlants" id="QL10p049214:mrna:CDS:1"/>
    </source>
</evidence>
<dbReference type="EMBL" id="LRBV02000010">
    <property type="status" value="NOT_ANNOTATED_CDS"/>
    <property type="molecule type" value="Genomic_DNA"/>
</dbReference>
<name>A0A7N2MUZ8_QUELO</name>
<dbReference type="EnsemblPlants" id="QL10p049214:mrna">
    <property type="protein sequence ID" value="QL10p049214:mrna:CDS:1"/>
    <property type="gene ID" value="QL10p049214"/>
</dbReference>
<dbReference type="Proteomes" id="UP000594261">
    <property type="component" value="Chromosome 10"/>
</dbReference>